<keyword evidence="2" id="KW-1185">Reference proteome</keyword>
<dbReference type="KEGG" id="vg:55604597"/>
<sequence>MKALIDTKNVQLKLYWVSQDTIDTYPIEKALIIGWIMSLDSDLVPMVELSIDEYNFLLQVM</sequence>
<evidence type="ECO:0000313" key="2">
    <source>
        <dbReference type="Proteomes" id="UP000226092"/>
    </source>
</evidence>
<accession>A0A223LFP0</accession>
<proteinExistence type="predicted"/>
<dbReference type="RefSeq" id="YP_009834530.1">
    <property type="nucleotide sequence ID" value="NC_048673.1"/>
</dbReference>
<dbReference type="GeneID" id="55604597"/>
<name>A0A223LFP0_9CAUD</name>
<dbReference type="EMBL" id="MF448340">
    <property type="protein sequence ID" value="ASU00322.1"/>
    <property type="molecule type" value="Genomic_DNA"/>
</dbReference>
<organism evidence="1 2">
    <name type="scientific">Aeromonas phage AS-zj</name>
    <dbReference type="NCBI Taxonomy" id="2024208"/>
    <lineage>
        <taxon>Viruses</taxon>
        <taxon>Duplodnaviria</taxon>
        <taxon>Heunggongvirae</taxon>
        <taxon>Uroviricota</taxon>
        <taxon>Caudoviricetes</taxon>
        <taxon>Pantevenvirales</taxon>
        <taxon>Straboviridae</taxon>
        <taxon>Emmerichvirinae</taxon>
        <taxon>Ceceduovirus</taxon>
        <taxon>Ceceduovirus aszj</taxon>
    </lineage>
</organism>
<protein>
    <submittedName>
        <fullName evidence="1">Uncharacterized protein</fullName>
    </submittedName>
</protein>
<reference evidence="1 2" key="1">
    <citation type="submission" date="2017-07" db="EMBL/GenBank/DDBJ databases">
        <title>In vitro design and evaluation of phage cocktails against multidrug-resistant Aeromonas salmonicida.</title>
        <authorList>
            <person name="Chen L."/>
            <person name="Yuan S."/>
            <person name="Ma Y."/>
        </authorList>
    </citation>
    <scope>NUCLEOTIDE SEQUENCE [LARGE SCALE GENOMIC DNA]</scope>
</reference>
<dbReference type="Proteomes" id="UP000226092">
    <property type="component" value="Segment"/>
</dbReference>
<evidence type="ECO:0000313" key="1">
    <source>
        <dbReference type="EMBL" id="ASU00322.1"/>
    </source>
</evidence>